<protein>
    <submittedName>
        <fullName evidence="3">Gfo/Idh/MocA family oxidoreductase</fullName>
    </submittedName>
</protein>
<dbReference type="EMBL" id="SMKZ01000055">
    <property type="protein sequence ID" value="TDE00102.1"/>
    <property type="molecule type" value="Genomic_DNA"/>
</dbReference>
<dbReference type="PANTHER" id="PTHR43818:SF11">
    <property type="entry name" value="BCDNA.GH03377"/>
    <property type="match status" value="1"/>
</dbReference>
<dbReference type="Gene3D" id="3.30.360.10">
    <property type="entry name" value="Dihydrodipicolinate Reductase, domain 2"/>
    <property type="match status" value="1"/>
</dbReference>
<evidence type="ECO:0000313" key="3">
    <source>
        <dbReference type="EMBL" id="TDE00102.1"/>
    </source>
</evidence>
<dbReference type="GO" id="GO:0000166">
    <property type="term" value="F:nucleotide binding"/>
    <property type="evidence" value="ECO:0007669"/>
    <property type="project" value="InterPro"/>
</dbReference>
<comment type="caution">
    <text evidence="3">The sequence shown here is derived from an EMBL/GenBank/DDBJ whole genome shotgun (WGS) entry which is preliminary data.</text>
</comment>
<dbReference type="RefSeq" id="WP_131900308.1">
    <property type="nucleotide sequence ID" value="NZ_SMKZ01000055.1"/>
</dbReference>
<dbReference type="OrthoDB" id="3815872at2"/>
<dbReference type="InterPro" id="IPR036291">
    <property type="entry name" value="NAD(P)-bd_dom_sf"/>
</dbReference>
<keyword evidence="1" id="KW-0560">Oxidoreductase</keyword>
<dbReference type="InterPro" id="IPR050463">
    <property type="entry name" value="Gfo/Idh/MocA_oxidrdct_glycsds"/>
</dbReference>
<dbReference type="Gene3D" id="3.40.50.720">
    <property type="entry name" value="NAD(P)-binding Rossmann-like Domain"/>
    <property type="match status" value="1"/>
</dbReference>
<dbReference type="Pfam" id="PF01408">
    <property type="entry name" value="GFO_IDH_MocA"/>
    <property type="match status" value="1"/>
</dbReference>
<evidence type="ECO:0000259" key="2">
    <source>
        <dbReference type="Pfam" id="PF01408"/>
    </source>
</evidence>
<dbReference type="AlphaFoldDB" id="A0A4R5CIR2"/>
<accession>A0A4R5CIR2</accession>
<dbReference type="SUPFAM" id="SSF51735">
    <property type="entry name" value="NAD(P)-binding Rossmann-fold domains"/>
    <property type="match status" value="1"/>
</dbReference>
<dbReference type="InParanoid" id="A0A4R5CIR2"/>
<proteinExistence type="predicted"/>
<dbReference type="InterPro" id="IPR000683">
    <property type="entry name" value="Gfo/Idh/MocA-like_OxRdtase_N"/>
</dbReference>
<name>A0A4R5CIR2_9ACTN</name>
<dbReference type="PANTHER" id="PTHR43818">
    <property type="entry name" value="BCDNA.GH03377"/>
    <property type="match status" value="1"/>
</dbReference>
<organism evidence="3 4">
    <name type="scientific">Jiangella asiatica</name>
    <dbReference type="NCBI Taxonomy" id="2530372"/>
    <lineage>
        <taxon>Bacteria</taxon>
        <taxon>Bacillati</taxon>
        <taxon>Actinomycetota</taxon>
        <taxon>Actinomycetes</taxon>
        <taxon>Jiangellales</taxon>
        <taxon>Jiangellaceae</taxon>
        <taxon>Jiangella</taxon>
    </lineage>
</organism>
<keyword evidence="4" id="KW-1185">Reference proteome</keyword>
<dbReference type="SUPFAM" id="SSF55347">
    <property type="entry name" value="Glyceraldehyde-3-phosphate dehydrogenase-like, C-terminal domain"/>
    <property type="match status" value="1"/>
</dbReference>
<evidence type="ECO:0000313" key="4">
    <source>
        <dbReference type="Proteomes" id="UP000294739"/>
    </source>
</evidence>
<dbReference type="Proteomes" id="UP000294739">
    <property type="component" value="Unassembled WGS sequence"/>
</dbReference>
<feature type="domain" description="Gfo/Idh/MocA-like oxidoreductase N-terminal" evidence="2">
    <location>
        <begin position="1"/>
        <end position="113"/>
    </location>
</feature>
<evidence type="ECO:0000256" key="1">
    <source>
        <dbReference type="ARBA" id="ARBA00023002"/>
    </source>
</evidence>
<reference evidence="3 4" key="1">
    <citation type="submission" date="2019-03" db="EMBL/GenBank/DDBJ databases">
        <title>Draft genome sequences of novel Actinobacteria.</title>
        <authorList>
            <person name="Sahin N."/>
            <person name="Ay H."/>
            <person name="Saygin H."/>
        </authorList>
    </citation>
    <scope>NUCLEOTIDE SEQUENCE [LARGE SCALE GENOMIC DNA]</scope>
    <source>
        <strain evidence="3 4">5K138</strain>
    </source>
</reference>
<gene>
    <name evidence="3" type="ORF">E1269_26650</name>
</gene>
<dbReference type="GO" id="GO:0016491">
    <property type="term" value="F:oxidoreductase activity"/>
    <property type="evidence" value="ECO:0007669"/>
    <property type="project" value="UniProtKB-KW"/>
</dbReference>
<sequence>MRFGLVGTGHWARATHAPALLATSGVTLAGIWGRDPGRTSSIAAAFDTRAYDDYDALLDVVDAVAFSVPPDVQAPMAATAARAGKHLLLEKPIAHDADGARSLEAAVLDAGVASVVFFTQLFRPEVRAWLAECAAAEHPWEGGLALALGSVQREEGVFSTPWRLERDGGLWDLGPHALSMVVPILGPVVSVAAHEDRLGTVHLVLEHRGGASSTATVSQAVPSAASTSYARLWGGSGHTQLPDRHSPVVEVLSGAVAELVAAAEPGAAPHPYGVTFGREIVDTLATAQEQLANVRHTGQMSAQ</sequence>